<accession>A0A6A4TD58</accession>
<organism evidence="1 2">
    <name type="scientific">Scophthalmus maximus</name>
    <name type="common">Turbot</name>
    <name type="synonym">Psetta maxima</name>
    <dbReference type="NCBI Taxonomy" id="52904"/>
    <lineage>
        <taxon>Eukaryota</taxon>
        <taxon>Metazoa</taxon>
        <taxon>Chordata</taxon>
        <taxon>Craniata</taxon>
        <taxon>Vertebrata</taxon>
        <taxon>Euteleostomi</taxon>
        <taxon>Actinopterygii</taxon>
        <taxon>Neopterygii</taxon>
        <taxon>Teleostei</taxon>
        <taxon>Neoteleostei</taxon>
        <taxon>Acanthomorphata</taxon>
        <taxon>Carangaria</taxon>
        <taxon>Pleuronectiformes</taxon>
        <taxon>Pleuronectoidei</taxon>
        <taxon>Scophthalmidae</taxon>
        <taxon>Scophthalmus</taxon>
    </lineage>
</organism>
<reference evidence="1 2" key="1">
    <citation type="submission" date="2019-06" db="EMBL/GenBank/DDBJ databases">
        <title>Draft genomes of female and male turbot (Scophthalmus maximus).</title>
        <authorList>
            <person name="Xu H."/>
            <person name="Xu X.-W."/>
            <person name="Shao C."/>
            <person name="Chen S."/>
        </authorList>
    </citation>
    <scope>NUCLEOTIDE SEQUENCE [LARGE SCALE GENOMIC DNA]</scope>
    <source>
        <strain evidence="1">Ysfricsl-2016a</strain>
        <tissue evidence="1">Blood</tissue>
    </source>
</reference>
<dbReference type="AlphaFoldDB" id="A0A6A4TD58"/>
<gene>
    <name evidence="1" type="ORF">F2P81_004482</name>
</gene>
<evidence type="ECO:0000313" key="1">
    <source>
        <dbReference type="EMBL" id="KAF0043145.1"/>
    </source>
</evidence>
<sequence length="165" mass="18678">MSNNSRWRPAEEHRSLQANSTLYLEESTVVVVVSTNILCEDPHVQPANIFRTWSQFRNHIAHCCTTCGLKETHLCRPRGKGGSRQSGLRHRELHSDWMLDTADYDGDDPPAPRCRLLGQRRALLWPVECSAVGPGSSARSCGCSVVQRFPLGRELRRIERRSLSQ</sequence>
<dbReference type="EMBL" id="VEVO01000004">
    <property type="protein sequence ID" value="KAF0043145.1"/>
    <property type="molecule type" value="Genomic_DNA"/>
</dbReference>
<name>A0A6A4TD58_SCOMX</name>
<proteinExistence type="predicted"/>
<comment type="caution">
    <text evidence="1">The sequence shown here is derived from an EMBL/GenBank/DDBJ whole genome shotgun (WGS) entry which is preliminary data.</text>
</comment>
<evidence type="ECO:0000313" key="2">
    <source>
        <dbReference type="Proteomes" id="UP000438429"/>
    </source>
</evidence>
<dbReference type="Proteomes" id="UP000438429">
    <property type="component" value="Unassembled WGS sequence"/>
</dbReference>
<protein>
    <submittedName>
        <fullName evidence="1">Uncharacterized protein</fullName>
    </submittedName>
</protein>